<dbReference type="GO" id="GO:0051082">
    <property type="term" value="F:unfolded protein binding"/>
    <property type="evidence" value="ECO:0007669"/>
    <property type="project" value="InterPro"/>
</dbReference>
<protein>
    <recommendedName>
        <fullName evidence="6">Prefoldin subunit 1</fullName>
    </recommendedName>
</protein>
<dbReference type="EMBL" id="CAJPVJ010000264">
    <property type="protein sequence ID" value="CAG2161876.1"/>
    <property type="molecule type" value="Genomic_DNA"/>
</dbReference>
<reference evidence="4" key="1">
    <citation type="submission" date="2020-11" db="EMBL/GenBank/DDBJ databases">
        <authorList>
            <person name="Tran Van P."/>
        </authorList>
    </citation>
    <scope>NUCLEOTIDE SEQUENCE</scope>
</reference>
<dbReference type="EMBL" id="OC915089">
    <property type="protein sequence ID" value="CAD7638578.1"/>
    <property type="molecule type" value="Genomic_DNA"/>
</dbReference>
<dbReference type="OrthoDB" id="5242628at2759"/>
<evidence type="ECO:0000313" key="5">
    <source>
        <dbReference type="Proteomes" id="UP000728032"/>
    </source>
</evidence>
<dbReference type="GO" id="GO:0005737">
    <property type="term" value="C:cytoplasm"/>
    <property type="evidence" value="ECO:0007669"/>
    <property type="project" value="TreeGrafter"/>
</dbReference>
<dbReference type="SUPFAM" id="SSF46579">
    <property type="entry name" value="Prefoldin"/>
    <property type="match status" value="1"/>
</dbReference>
<dbReference type="AlphaFoldDB" id="A0A7R9QBG6"/>
<keyword evidence="5" id="KW-1185">Reference proteome</keyword>
<dbReference type="PANTHER" id="PTHR20903">
    <property type="entry name" value="PREFOLDIN SUBUNIT 1-RELATED"/>
    <property type="match status" value="1"/>
</dbReference>
<evidence type="ECO:0008006" key="6">
    <source>
        <dbReference type="Google" id="ProtNLM"/>
    </source>
</evidence>
<evidence type="ECO:0000256" key="3">
    <source>
        <dbReference type="ARBA" id="ARBA00023186"/>
    </source>
</evidence>
<sequence length="123" mass="14410">MSASVDLELKKAFQELQVQVIETRNRVKQMDLQMDALKRSSQHSRITLTQLNDMPEDTLMYESVGRMFVLRHKSAINRLLEDKVLTNDEKCKQLSQNKTYNESKVKESENNLRELINTKKLNP</sequence>
<evidence type="ECO:0000313" key="4">
    <source>
        <dbReference type="EMBL" id="CAD7638578.1"/>
    </source>
</evidence>
<proteinExistence type="inferred from homology"/>
<dbReference type="Proteomes" id="UP000728032">
    <property type="component" value="Unassembled WGS sequence"/>
</dbReference>
<keyword evidence="3" id="KW-0143">Chaperone</keyword>
<gene>
    <name evidence="4" type="ORF">ONB1V03_LOCUS1477</name>
</gene>
<accession>A0A7R9QBG6</accession>
<dbReference type="InterPro" id="IPR002777">
    <property type="entry name" value="PFD_beta-like"/>
</dbReference>
<dbReference type="InterPro" id="IPR009053">
    <property type="entry name" value="Prefoldin"/>
</dbReference>
<name>A0A7R9QBG6_9ACAR</name>
<dbReference type="Pfam" id="PF01920">
    <property type="entry name" value="Prefoldin_2"/>
    <property type="match status" value="1"/>
</dbReference>
<organism evidence="4">
    <name type="scientific">Oppiella nova</name>
    <dbReference type="NCBI Taxonomy" id="334625"/>
    <lineage>
        <taxon>Eukaryota</taxon>
        <taxon>Metazoa</taxon>
        <taxon>Ecdysozoa</taxon>
        <taxon>Arthropoda</taxon>
        <taxon>Chelicerata</taxon>
        <taxon>Arachnida</taxon>
        <taxon>Acari</taxon>
        <taxon>Acariformes</taxon>
        <taxon>Sarcoptiformes</taxon>
        <taxon>Oribatida</taxon>
        <taxon>Brachypylina</taxon>
        <taxon>Oppioidea</taxon>
        <taxon>Oppiidae</taxon>
        <taxon>Oppiella</taxon>
    </lineage>
</organism>
<evidence type="ECO:0000256" key="1">
    <source>
        <dbReference type="ARBA" id="ARBA00008045"/>
    </source>
</evidence>
<evidence type="ECO:0000256" key="2">
    <source>
        <dbReference type="ARBA" id="ARBA00011695"/>
    </source>
</evidence>
<dbReference type="PANTHER" id="PTHR20903:SF0">
    <property type="entry name" value="PREFOLDIN SUBUNIT 1"/>
    <property type="match status" value="1"/>
</dbReference>
<dbReference type="GO" id="GO:0016272">
    <property type="term" value="C:prefoldin complex"/>
    <property type="evidence" value="ECO:0007669"/>
    <property type="project" value="InterPro"/>
</dbReference>
<dbReference type="GO" id="GO:0044183">
    <property type="term" value="F:protein folding chaperone"/>
    <property type="evidence" value="ECO:0007669"/>
    <property type="project" value="TreeGrafter"/>
</dbReference>
<comment type="similarity">
    <text evidence="1">Belongs to the prefoldin subunit beta family.</text>
</comment>
<dbReference type="Gene3D" id="1.10.287.370">
    <property type="match status" value="1"/>
</dbReference>
<comment type="subunit">
    <text evidence="2">Heterohexamer of two PFD-alpha type and four PFD-beta type subunits.</text>
</comment>